<dbReference type="EMBL" id="LAZR01009848">
    <property type="protein sequence ID" value="KKM70281.1"/>
    <property type="molecule type" value="Genomic_DNA"/>
</dbReference>
<comment type="caution">
    <text evidence="1">The sequence shown here is derived from an EMBL/GenBank/DDBJ whole genome shotgun (WGS) entry which is preliminary data.</text>
</comment>
<gene>
    <name evidence="1" type="ORF">LCGC14_1442290</name>
</gene>
<sequence length="430" mass="46128">MPGVTTADVTQLLKEVYGPSVVNQLNDEIRALKHFERSESAQWLGEVFVESLATGRNYSTKGAAEGGLLPNAGKQSYSELRIPDRYVYGTIEVTAQLMSEVKGKGAFANGLDREINGMIRDLKVECNRMMWGDGSGTLALVTSDIGGSPVSVIPVDTPGKVTGAINGARFLRVGMEIALFDAAPGSNTPNAVRTITAVAADGTTITVDATVTNSDAPINGVITKGVDIASVLEGSFNLEPMGILGLVDDGTFVNVIHGLNRTNEPIFKSNRFSNVGSLEEIILHRALDTCDEIAGAEPDWYTCHHSVHREYIKISLPDKRYSGESLMRPDVGISGGGKKHELTFSGSGLEKERYCPYGTLYGIDSSACKRYVNVEGKWVDEDGAILHRGAGTTDTFKGTFRKFSNHGILQSNSSFILDGINATIDVVNAN</sequence>
<name>A0A0F9K6L1_9ZZZZ</name>
<dbReference type="InterPro" id="IPR049718">
    <property type="entry name" value="AKO59007-like"/>
</dbReference>
<proteinExistence type="predicted"/>
<dbReference type="AlphaFoldDB" id="A0A0F9K6L1"/>
<organism evidence="1">
    <name type="scientific">marine sediment metagenome</name>
    <dbReference type="NCBI Taxonomy" id="412755"/>
    <lineage>
        <taxon>unclassified sequences</taxon>
        <taxon>metagenomes</taxon>
        <taxon>ecological metagenomes</taxon>
    </lineage>
</organism>
<protein>
    <submittedName>
        <fullName evidence="1">Uncharacterized protein</fullName>
    </submittedName>
</protein>
<accession>A0A0F9K6L1</accession>
<evidence type="ECO:0000313" key="1">
    <source>
        <dbReference type="EMBL" id="KKM70281.1"/>
    </source>
</evidence>
<dbReference type="NCBIfam" id="NF033394">
    <property type="entry name" value="capsid_maj_Podo"/>
    <property type="match status" value="1"/>
</dbReference>
<reference evidence="1" key="1">
    <citation type="journal article" date="2015" name="Nature">
        <title>Complex archaea that bridge the gap between prokaryotes and eukaryotes.</title>
        <authorList>
            <person name="Spang A."/>
            <person name="Saw J.H."/>
            <person name="Jorgensen S.L."/>
            <person name="Zaremba-Niedzwiedzka K."/>
            <person name="Martijn J."/>
            <person name="Lind A.E."/>
            <person name="van Eijk R."/>
            <person name="Schleper C."/>
            <person name="Guy L."/>
            <person name="Ettema T.J."/>
        </authorList>
    </citation>
    <scope>NUCLEOTIDE SEQUENCE</scope>
</reference>